<dbReference type="Proteomes" id="UP001271007">
    <property type="component" value="Unassembled WGS sequence"/>
</dbReference>
<dbReference type="EMBL" id="JAWDJX010000023">
    <property type="protein sequence ID" value="KAK3051995.1"/>
    <property type="molecule type" value="Genomic_DNA"/>
</dbReference>
<reference evidence="4" key="1">
    <citation type="submission" date="2023-04" db="EMBL/GenBank/DDBJ databases">
        <title>Black Yeasts Isolated from many extreme environments.</title>
        <authorList>
            <person name="Coleine C."/>
            <person name="Stajich J.E."/>
            <person name="Selbmann L."/>
        </authorList>
    </citation>
    <scope>NUCLEOTIDE SEQUENCE</scope>
    <source>
        <strain evidence="4">CCFEE 5312</strain>
    </source>
</reference>
<evidence type="ECO:0000313" key="5">
    <source>
        <dbReference type="Proteomes" id="UP001271007"/>
    </source>
</evidence>
<feature type="compositionally biased region" description="Basic and acidic residues" evidence="1">
    <location>
        <begin position="38"/>
        <end position="49"/>
    </location>
</feature>
<feature type="compositionally biased region" description="Basic and acidic residues" evidence="1">
    <location>
        <begin position="17"/>
        <end position="31"/>
    </location>
</feature>
<dbReference type="AlphaFoldDB" id="A0AAJ0DK72"/>
<protein>
    <recommendedName>
        <fullName evidence="3">DUF3533 domain-containing protein</fullName>
    </recommendedName>
</protein>
<proteinExistence type="predicted"/>
<keyword evidence="2" id="KW-1133">Transmembrane helix</keyword>
<keyword evidence="2" id="KW-0472">Membrane</keyword>
<dbReference type="GO" id="GO:0016020">
    <property type="term" value="C:membrane"/>
    <property type="evidence" value="ECO:0007669"/>
    <property type="project" value="TreeGrafter"/>
</dbReference>
<dbReference type="PANTHER" id="PTHR34814">
    <property type="entry name" value="NITROSOGUANIDINE RESISTANCE PROTEIN SNG1"/>
    <property type="match status" value="1"/>
</dbReference>
<name>A0AAJ0DK72_9PEZI</name>
<dbReference type="InterPro" id="IPR022703">
    <property type="entry name" value="DUF3533"/>
</dbReference>
<feature type="region of interest" description="Disordered" evidence="1">
    <location>
        <begin position="1"/>
        <end position="65"/>
    </location>
</feature>
<dbReference type="InterPro" id="IPR053001">
    <property type="entry name" value="MNNG_permease-like"/>
</dbReference>
<keyword evidence="5" id="KW-1185">Reference proteome</keyword>
<comment type="caution">
    <text evidence="4">The sequence shown here is derived from an EMBL/GenBank/DDBJ whole genome shotgun (WGS) entry which is preliminary data.</text>
</comment>
<dbReference type="Pfam" id="PF12051">
    <property type="entry name" value="DUF3533"/>
    <property type="match status" value="1"/>
</dbReference>
<feature type="transmembrane region" description="Helical" evidence="2">
    <location>
        <begin position="79"/>
        <end position="101"/>
    </location>
</feature>
<gene>
    <name evidence="4" type="ORF">LTR09_006949</name>
</gene>
<evidence type="ECO:0000256" key="1">
    <source>
        <dbReference type="SAM" id="MobiDB-lite"/>
    </source>
</evidence>
<evidence type="ECO:0000256" key="2">
    <source>
        <dbReference type="SAM" id="Phobius"/>
    </source>
</evidence>
<sequence length="287" mass="32092">MPPPNPRPAASDEDSNGDEHKTSEEMKDRDPQAGANQRDSRQGEVKGEEQNGDQEQQTETPQPVGFFDKRLRHVRDEAVTKWCITTAVLMAFIIAVLSLYWGVFTKVDQNVGTLAIYVVDFDGQVAPYDRVQPVFGPTITRMAETALQERVHLGYQVHPPTKFNFDPVQVRQAVYDWDAWAAIIINANATALLRSAVHNGNASYDPMGACQLIYIDSRDDTNWYDFISPLIRPFMTEATAMVGTQWAQQVLQNASTNPALTRSALQAPQALSPAIGFSEYNLRPFYP</sequence>
<feature type="domain" description="DUF3533" evidence="3">
    <location>
        <begin position="88"/>
        <end position="285"/>
    </location>
</feature>
<keyword evidence="2" id="KW-0812">Transmembrane</keyword>
<organism evidence="4 5">
    <name type="scientific">Extremus antarcticus</name>
    <dbReference type="NCBI Taxonomy" id="702011"/>
    <lineage>
        <taxon>Eukaryota</taxon>
        <taxon>Fungi</taxon>
        <taxon>Dikarya</taxon>
        <taxon>Ascomycota</taxon>
        <taxon>Pezizomycotina</taxon>
        <taxon>Dothideomycetes</taxon>
        <taxon>Dothideomycetidae</taxon>
        <taxon>Mycosphaerellales</taxon>
        <taxon>Extremaceae</taxon>
        <taxon>Extremus</taxon>
    </lineage>
</organism>
<evidence type="ECO:0000313" key="4">
    <source>
        <dbReference type="EMBL" id="KAK3051995.1"/>
    </source>
</evidence>
<evidence type="ECO:0000259" key="3">
    <source>
        <dbReference type="Pfam" id="PF12051"/>
    </source>
</evidence>
<dbReference type="PANTHER" id="PTHR34814:SF1">
    <property type="entry name" value="NITROSOGUANIDINE RESISTANCE PROTEIN SNG1"/>
    <property type="match status" value="1"/>
</dbReference>
<accession>A0AAJ0DK72</accession>